<dbReference type="InterPro" id="IPR051549">
    <property type="entry name" value="PEP_Utilizing_Enz"/>
</dbReference>
<dbReference type="Gene3D" id="3.50.30.10">
    <property type="entry name" value="Phosphohistidine domain"/>
    <property type="match status" value="1"/>
</dbReference>
<organism evidence="2 3">
    <name type="scientific">Candidatus Buchananbacteria bacterium RIFCSPHIGHO2_01_FULL_39_8</name>
    <dbReference type="NCBI Taxonomy" id="1797533"/>
    <lineage>
        <taxon>Bacteria</taxon>
        <taxon>Candidatus Buchananiibacteriota</taxon>
    </lineage>
</organism>
<dbReference type="GO" id="GO:0016772">
    <property type="term" value="F:transferase activity, transferring phosphorus-containing groups"/>
    <property type="evidence" value="ECO:0007669"/>
    <property type="project" value="InterPro"/>
</dbReference>
<dbReference type="AlphaFoldDB" id="A0A1G1XSW2"/>
<dbReference type="Proteomes" id="UP000176241">
    <property type="component" value="Unassembled WGS sequence"/>
</dbReference>
<comment type="caution">
    <text evidence="2">The sequence shown here is derived from an EMBL/GenBank/DDBJ whole genome shotgun (WGS) entry which is preliminary data.</text>
</comment>
<sequence length="325" mass="37837">MPPLTFKNKKDIKNSAVNIARLVAGWGLQPTEWMIGKQMSFFFSGIITDPKKIISDTNVYILYRRLPWRCSPKARLVFPPKSSKYAQQYYQLQKRQSIGIDLMPIPDKNLNTSFITANRLMIPVKNYQINFESIEKFIYRLTVLNNFFLKKSSEEIREFYFADKKRYQGRLKFYKRISKGIKSSATRKKMNEVTEEYKILMKRAYPELFTPLKQNRTNIFEGKTAFYKKEIMAGKAIWYNPKGKYRLSKEKLIFIFSHFYPADTRILPYAKAIVTEGGGLLSHAAVVCRELKIPCLVGVRGLKGGIKNSQQVIINFKKATINSLR</sequence>
<evidence type="ECO:0000313" key="2">
    <source>
        <dbReference type="EMBL" id="OGY43118.1"/>
    </source>
</evidence>
<dbReference type="InterPro" id="IPR036637">
    <property type="entry name" value="Phosphohistidine_dom_sf"/>
</dbReference>
<dbReference type="Pfam" id="PF00391">
    <property type="entry name" value="PEP-utilizers"/>
    <property type="match status" value="1"/>
</dbReference>
<feature type="domain" description="PEP-utilising enzyme mobile" evidence="1">
    <location>
        <begin position="250"/>
        <end position="315"/>
    </location>
</feature>
<name>A0A1G1XSW2_9BACT</name>
<proteinExistence type="predicted"/>
<dbReference type="PANTHER" id="PTHR43615:SF1">
    <property type="entry name" value="PPDK_N DOMAIN-CONTAINING PROTEIN"/>
    <property type="match status" value="1"/>
</dbReference>
<protein>
    <recommendedName>
        <fullName evidence="1">PEP-utilising enzyme mobile domain-containing protein</fullName>
    </recommendedName>
</protein>
<reference evidence="2 3" key="1">
    <citation type="journal article" date="2016" name="Nat. Commun.">
        <title>Thousands of microbial genomes shed light on interconnected biogeochemical processes in an aquifer system.</title>
        <authorList>
            <person name="Anantharaman K."/>
            <person name="Brown C.T."/>
            <person name="Hug L.A."/>
            <person name="Sharon I."/>
            <person name="Castelle C.J."/>
            <person name="Probst A.J."/>
            <person name="Thomas B.C."/>
            <person name="Singh A."/>
            <person name="Wilkins M.J."/>
            <person name="Karaoz U."/>
            <person name="Brodie E.L."/>
            <person name="Williams K.H."/>
            <person name="Hubbard S.S."/>
            <person name="Banfield J.F."/>
        </authorList>
    </citation>
    <scope>NUCLEOTIDE SEQUENCE [LARGE SCALE GENOMIC DNA]</scope>
</reference>
<evidence type="ECO:0000259" key="1">
    <source>
        <dbReference type="Pfam" id="PF00391"/>
    </source>
</evidence>
<dbReference type="InterPro" id="IPR008279">
    <property type="entry name" value="PEP-util_enz_mobile_dom"/>
</dbReference>
<accession>A0A1G1XSW2</accession>
<gene>
    <name evidence="2" type="ORF">A2731_03475</name>
</gene>
<evidence type="ECO:0000313" key="3">
    <source>
        <dbReference type="Proteomes" id="UP000176241"/>
    </source>
</evidence>
<dbReference type="EMBL" id="MHIC01000053">
    <property type="protein sequence ID" value="OGY43118.1"/>
    <property type="molecule type" value="Genomic_DNA"/>
</dbReference>
<dbReference type="STRING" id="1797533.A2731_03475"/>
<dbReference type="PANTHER" id="PTHR43615">
    <property type="entry name" value="PHOSPHOENOLPYRUVATE SYNTHASE-RELATED"/>
    <property type="match status" value="1"/>
</dbReference>
<dbReference type="SUPFAM" id="SSF52009">
    <property type="entry name" value="Phosphohistidine domain"/>
    <property type="match status" value="1"/>
</dbReference>